<dbReference type="AlphaFoldDB" id="A0A542ZCK5"/>
<evidence type="ECO:0000256" key="4">
    <source>
        <dbReference type="ARBA" id="ARBA00023125"/>
    </source>
</evidence>
<gene>
    <name evidence="6" type="primary">rex</name>
    <name evidence="8" type="ORF">FB460_1946</name>
</gene>
<dbReference type="GO" id="GO:0045892">
    <property type="term" value="P:negative regulation of DNA-templated transcription"/>
    <property type="evidence" value="ECO:0007669"/>
    <property type="project" value="InterPro"/>
</dbReference>
<accession>A0A542ZCK5</accession>
<comment type="similarity">
    <text evidence="6">Belongs to the transcriptional regulatory Rex family.</text>
</comment>
<comment type="caution">
    <text evidence="8">The sequence shown here is derived from an EMBL/GenBank/DDBJ whole genome shotgun (WGS) entry which is preliminary data.</text>
</comment>
<reference evidence="8 9" key="1">
    <citation type="submission" date="2019-06" db="EMBL/GenBank/DDBJ databases">
        <title>Sequencing the genomes of 1000 actinobacteria strains.</title>
        <authorList>
            <person name="Klenk H.-P."/>
        </authorList>
    </citation>
    <scope>NUCLEOTIDE SEQUENCE [LARGE SCALE GENOMIC DNA]</scope>
    <source>
        <strain evidence="8 9">DSM 8251</strain>
    </source>
</reference>
<evidence type="ECO:0000256" key="5">
    <source>
        <dbReference type="ARBA" id="ARBA00023163"/>
    </source>
</evidence>
<dbReference type="SUPFAM" id="SSF46785">
    <property type="entry name" value="Winged helix' DNA-binding domain"/>
    <property type="match status" value="1"/>
</dbReference>
<evidence type="ECO:0000256" key="1">
    <source>
        <dbReference type="ARBA" id="ARBA00022490"/>
    </source>
</evidence>
<evidence type="ECO:0000256" key="2">
    <source>
        <dbReference type="ARBA" id="ARBA00022491"/>
    </source>
</evidence>
<dbReference type="GO" id="GO:0003677">
    <property type="term" value="F:DNA binding"/>
    <property type="evidence" value="ECO:0007669"/>
    <property type="project" value="UniProtKB-UniRule"/>
</dbReference>
<dbReference type="EMBL" id="VFOR01000002">
    <property type="protein sequence ID" value="TQL58093.1"/>
    <property type="molecule type" value="Genomic_DNA"/>
</dbReference>
<dbReference type="SUPFAM" id="SSF51735">
    <property type="entry name" value="NAD(P)-binding Rossmann-fold domains"/>
    <property type="match status" value="1"/>
</dbReference>
<dbReference type="Gene3D" id="3.40.50.720">
    <property type="entry name" value="NAD(P)-binding Rossmann-like Domain"/>
    <property type="match status" value="1"/>
</dbReference>
<dbReference type="Proteomes" id="UP000316196">
    <property type="component" value="Unassembled WGS sequence"/>
</dbReference>
<keyword evidence="1 6" id="KW-0963">Cytoplasm</keyword>
<evidence type="ECO:0000256" key="6">
    <source>
        <dbReference type="HAMAP-Rule" id="MF_01131"/>
    </source>
</evidence>
<dbReference type="InterPro" id="IPR036388">
    <property type="entry name" value="WH-like_DNA-bd_sf"/>
</dbReference>
<comment type="function">
    <text evidence="6">Modulates transcription in response to changes in cellular NADH/NAD(+) redox state.</text>
</comment>
<evidence type="ECO:0000259" key="7">
    <source>
        <dbReference type="SMART" id="SM00881"/>
    </source>
</evidence>
<dbReference type="Pfam" id="PF06971">
    <property type="entry name" value="Put_DNA-bind_N"/>
    <property type="match status" value="1"/>
</dbReference>
<dbReference type="InterPro" id="IPR036390">
    <property type="entry name" value="WH_DNA-bd_sf"/>
</dbReference>
<sequence length="247" mass="26133">MVDLARIRVRRLRCEEGCVKDEGETLDLPEAVVGRVAGYRSALDRLHRDGVATISSSALAEISGVNSAQLRKDLSHFGSYGVRGVGYDVPYLREQLRHHMGDTTHVPVVIVGAGNLGRALANHAGFGGRGFRVQGLFDILPAEPGVRSMVELPGVVTSPAETIGIIATPARAAQEVADLLVDLGIRSLLNFAPTRLVVGPDVAVRKVDLGSELEILAYHRPTAQAPVSGAPRVAEELRVGAGPMEGG</sequence>
<dbReference type="GO" id="GO:0003700">
    <property type="term" value="F:DNA-binding transcription factor activity"/>
    <property type="evidence" value="ECO:0007669"/>
    <property type="project" value="UniProtKB-UniRule"/>
</dbReference>
<keyword evidence="2 6" id="KW-0678">Repressor</keyword>
<feature type="domain" description="CoA-binding" evidence="7">
    <location>
        <begin position="101"/>
        <end position="195"/>
    </location>
</feature>
<keyword evidence="9" id="KW-1185">Reference proteome</keyword>
<dbReference type="InterPro" id="IPR003781">
    <property type="entry name" value="CoA-bd"/>
</dbReference>
<feature type="binding site" evidence="6">
    <location>
        <begin position="112"/>
        <end position="117"/>
    </location>
    <ligand>
        <name>NAD(+)</name>
        <dbReference type="ChEBI" id="CHEBI:57540"/>
    </ligand>
</feature>
<dbReference type="InterPro" id="IPR022876">
    <property type="entry name" value="Tscrpt_rep_Rex"/>
</dbReference>
<dbReference type="HAMAP" id="MF_01131">
    <property type="entry name" value="Rex"/>
    <property type="match status" value="1"/>
</dbReference>
<evidence type="ECO:0000313" key="8">
    <source>
        <dbReference type="EMBL" id="TQL58093.1"/>
    </source>
</evidence>
<dbReference type="OrthoDB" id="9784760at2"/>
<dbReference type="PANTHER" id="PTHR35786">
    <property type="entry name" value="REDOX-SENSING TRANSCRIPTIONAL REPRESSOR REX"/>
    <property type="match status" value="1"/>
</dbReference>
<protein>
    <recommendedName>
        <fullName evidence="6">Redox-sensing transcriptional repressor Rex</fullName>
    </recommendedName>
</protein>
<comment type="subcellular location">
    <subcellularLocation>
        <location evidence="6">Cytoplasm</location>
    </subcellularLocation>
</comment>
<keyword evidence="4 6" id="KW-0238">DNA-binding</keyword>
<dbReference type="InterPro" id="IPR036291">
    <property type="entry name" value="NAD(P)-bd_dom_sf"/>
</dbReference>
<dbReference type="NCBIfam" id="NF003995">
    <property type="entry name" value="PRK05472.2-4"/>
    <property type="match status" value="1"/>
</dbReference>
<evidence type="ECO:0000313" key="9">
    <source>
        <dbReference type="Proteomes" id="UP000316196"/>
    </source>
</evidence>
<dbReference type="PANTHER" id="PTHR35786:SF1">
    <property type="entry name" value="REDOX-SENSING TRANSCRIPTIONAL REPRESSOR REX 1"/>
    <property type="match status" value="1"/>
</dbReference>
<evidence type="ECO:0000256" key="3">
    <source>
        <dbReference type="ARBA" id="ARBA00023015"/>
    </source>
</evidence>
<keyword evidence="5 6" id="KW-0804">Transcription</keyword>
<dbReference type="GO" id="GO:0005737">
    <property type="term" value="C:cytoplasm"/>
    <property type="evidence" value="ECO:0007669"/>
    <property type="project" value="UniProtKB-SubCell"/>
</dbReference>
<keyword evidence="3 6" id="KW-0805">Transcription regulation</keyword>
<keyword evidence="6" id="KW-0520">NAD</keyword>
<dbReference type="Pfam" id="PF02629">
    <property type="entry name" value="CoA_binding"/>
    <property type="match status" value="1"/>
</dbReference>
<dbReference type="Gene3D" id="1.10.10.10">
    <property type="entry name" value="Winged helix-like DNA-binding domain superfamily/Winged helix DNA-binding domain"/>
    <property type="match status" value="1"/>
</dbReference>
<comment type="subunit">
    <text evidence="6">Homodimer.</text>
</comment>
<proteinExistence type="inferred from homology"/>
<name>A0A542ZCK5_9ACTN</name>
<dbReference type="InterPro" id="IPR009718">
    <property type="entry name" value="Rex_DNA-bd_C_dom"/>
</dbReference>
<dbReference type="GO" id="GO:0051775">
    <property type="term" value="P:response to redox state"/>
    <property type="evidence" value="ECO:0007669"/>
    <property type="project" value="InterPro"/>
</dbReference>
<dbReference type="NCBIfam" id="NF003992">
    <property type="entry name" value="PRK05472.2-1"/>
    <property type="match status" value="1"/>
</dbReference>
<organism evidence="8 9">
    <name type="scientific">Propioniferax innocua</name>
    <dbReference type="NCBI Taxonomy" id="1753"/>
    <lineage>
        <taxon>Bacteria</taxon>
        <taxon>Bacillati</taxon>
        <taxon>Actinomycetota</taxon>
        <taxon>Actinomycetes</taxon>
        <taxon>Propionibacteriales</taxon>
        <taxon>Propionibacteriaceae</taxon>
        <taxon>Propioniferax</taxon>
    </lineage>
</organism>
<feature type="DNA-binding region" description="H-T-H motif" evidence="6">
    <location>
        <begin position="38"/>
        <end position="77"/>
    </location>
</feature>
<dbReference type="SMART" id="SM00881">
    <property type="entry name" value="CoA_binding"/>
    <property type="match status" value="1"/>
</dbReference>
<dbReference type="NCBIfam" id="NF003994">
    <property type="entry name" value="PRK05472.2-3"/>
    <property type="match status" value="1"/>
</dbReference>